<proteinExistence type="predicted"/>
<evidence type="ECO:0000313" key="2">
    <source>
        <dbReference type="EMBL" id="KAK4179887.1"/>
    </source>
</evidence>
<reference evidence="2" key="2">
    <citation type="submission" date="2023-05" db="EMBL/GenBank/DDBJ databases">
        <authorList>
            <consortium name="Lawrence Berkeley National Laboratory"/>
            <person name="Steindorff A."/>
            <person name="Hensen N."/>
            <person name="Bonometti L."/>
            <person name="Westerberg I."/>
            <person name="Brannstrom I.O."/>
            <person name="Guillou S."/>
            <person name="Cros-Aarteil S."/>
            <person name="Calhoun S."/>
            <person name="Haridas S."/>
            <person name="Kuo A."/>
            <person name="Mondo S."/>
            <person name="Pangilinan J."/>
            <person name="Riley R."/>
            <person name="Labutti K."/>
            <person name="Andreopoulos B."/>
            <person name="Lipzen A."/>
            <person name="Chen C."/>
            <person name="Yanf M."/>
            <person name="Daum C."/>
            <person name="Ng V."/>
            <person name="Clum A."/>
            <person name="Ohm R."/>
            <person name="Martin F."/>
            <person name="Silar P."/>
            <person name="Natvig D."/>
            <person name="Lalanne C."/>
            <person name="Gautier V."/>
            <person name="Ament-Velasquez S.L."/>
            <person name="Kruys A."/>
            <person name="Hutchinson M.I."/>
            <person name="Powell A.J."/>
            <person name="Barry K."/>
            <person name="Miller A.N."/>
            <person name="Grigoriev I.V."/>
            <person name="Debuchy R."/>
            <person name="Gladieux P."/>
            <person name="Thoren M.H."/>
            <person name="Johannesson H."/>
        </authorList>
    </citation>
    <scope>NUCLEOTIDE SEQUENCE</scope>
    <source>
        <strain evidence="2">CBS 892.96</strain>
    </source>
</reference>
<sequence length="65" mass="7483">MAKFNSRTVMAPMAAFTMASILFVYTRSSIQAAKTNARISKETHLREQREAREREREMNESSTGR</sequence>
<feature type="compositionally biased region" description="Basic and acidic residues" evidence="1">
    <location>
        <begin position="39"/>
        <end position="59"/>
    </location>
</feature>
<accession>A0AAN7ABT1</accession>
<gene>
    <name evidence="2" type="ORF">QBC36DRAFT_321454</name>
</gene>
<dbReference type="Proteomes" id="UP001302321">
    <property type="component" value="Unassembled WGS sequence"/>
</dbReference>
<reference evidence="2" key="1">
    <citation type="journal article" date="2023" name="Mol. Phylogenet. Evol.">
        <title>Genome-scale phylogeny and comparative genomics of the fungal order Sordariales.</title>
        <authorList>
            <person name="Hensen N."/>
            <person name="Bonometti L."/>
            <person name="Westerberg I."/>
            <person name="Brannstrom I.O."/>
            <person name="Guillou S."/>
            <person name="Cros-Aarteil S."/>
            <person name="Calhoun S."/>
            <person name="Haridas S."/>
            <person name="Kuo A."/>
            <person name="Mondo S."/>
            <person name="Pangilinan J."/>
            <person name="Riley R."/>
            <person name="LaButti K."/>
            <person name="Andreopoulos B."/>
            <person name="Lipzen A."/>
            <person name="Chen C."/>
            <person name="Yan M."/>
            <person name="Daum C."/>
            <person name="Ng V."/>
            <person name="Clum A."/>
            <person name="Steindorff A."/>
            <person name="Ohm R.A."/>
            <person name="Martin F."/>
            <person name="Silar P."/>
            <person name="Natvig D.O."/>
            <person name="Lalanne C."/>
            <person name="Gautier V."/>
            <person name="Ament-Velasquez S.L."/>
            <person name="Kruys A."/>
            <person name="Hutchinson M.I."/>
            <person name="Powell A.J."/>
            <person name="Barry K."/>
            <person name="Miller A.N."/>
            <person name="Grigoriev I.V."/>
            <person name="Debuchy R."/>
            <person name="Gladieux P."/>
            <person name="Hiltunen Thoren M."/>
            <person name="Johannesson H."/>
        </authorList>
    </citation>
    <scope>NUCLEOTIDE SEQUENCE</scope>
    <source>
        <strain evidence="2">CBS 892.96</strain>
    </source>
</reference>
<organism evidence="2 3">
    <name type="scientific">Triangularia setosa</name>
    <dbReference type="NCBI Taxonomy" id="2587417"/>
    <lineage>
        <taxon>Eukaryota</taxon>
        <taxon>Fungi</taxon>
        <taxon>Dikarya</taxon>
        <taxon>Ascomycota</taxon>
        <taxon>Pezizomycotina</taxon>
        <taxon>Sordariomycetes</taxon>
        <taxon>Sordariomycetidae</taxon>
        <taxon>Sordariales</taxon>
        <taxon>Podosporaceae</taxon>
        <taxon>Triangularia</taxon>
    </lineage>
</organism>
<evidence type="ECO:0000256" key="1">
    <source>
        <dbReference type="SAM" id="MobiDB-lite"/>
    </source>
</evidence>
<dbReference type="AlphaFoldDB" id="A0AAN7ABT1"/>
<keyword evidence="3" id="KW-1185">Reference proteome</keyword>
<protein>
    <submittedName>
        <fullName evidence="2">Uncharacterized protein</fullName>
    </submittedName>
</protein>
<dbReference type="EMBL" id="MU866108">
    <property type="protein sequence ID" value="KAK4179887.1"/>
    <property type="molecule type" value="Genomic_DNA"/>
</dbReference>
<feature type="region of interest" description="Disordered" evidence="1">
    <location>
        <begin position="39"/>
        <end position="65"/>
    </location>
</feature>
<evidence type="ECO:0000313" key="3">
    <source>
        <dbReference type="Proteomes" id="UP001302321"/>
    </source>
</evidence>
<comment type="caution">
    <text evidence="2">The sequence shown here is derived from an EMBL/GenBank/DDBJ whole genome shotgun (WGS) entry which is preliminary data.</text>
</comment>
<name>A0AAN7ABT1_9PEZI</name>